<feature type="compositionally biased region" description="Basic and acidic residues" evidence="16">
    <location>
        <begin position="1749"/>
        <end position="1763"/>
    </location>
</feature>
<dbReference type="EC" id="1.14.11.67" evidence="4"/>
<accession>A0ABM1E600</accession>
<dbReference type="CDD" id="cd15515">
    <property type="entry name" value="PHD1_KDM5A_like"/>
    <property type="match status" value="1"/>
</dbReference>
<dbReference type="Pfam" id="PF01388">
    <property type="entry name" value="ARID"/>
    <property type="match status" value="1"/>
</dbReference>
<feature type="domain" description="JmjN" evidence="19">
    <location>
        <begin position="13"/>
        <end position="54"/>
    </location>
</feature>
<keyword evidence="21" id="KW-1185">Reference proteome</keyword>
<comment type="cofactor">
    <cofactor evidence="1">
        <name>Fe(2+)</name>
        <dbReference type="ChEBI" id="CHEBI:29033"/>
    </cofactor>
</comment>
<organism evidence="21 22">
    <name type="scientific">Priapulus caudatus</name>
    <name type="common">Priapulid worm</name>
    <dbReference type="NCBI Taxonomy" id="37621"/>
    <lineage>
        <taxon>Eukaryota</taxon>
        <taxon>Metazoa</taxon>
        <taxon>Ecdysozoa</taxon>
        <taxon>Scalidophora</taxon>
        <taxon>Priapulida</taxon>
        <taxon>Priapulimorpha</taxon>
        <taxon>Priapulimorphida</taxon>
        <taxon>Priapulidae</taxon>
        <taxon>Priapulus</taxon>
    </lineage>
</organism>
<evidence type="ECO:0000256" key="4">
    <source>
        <dbReference type="ARBA" id="ARBA00012902"/>
    </source>
</evidence>
<gene>
    <name evidence="22" type="primary">LOC106809153</name>
</gene>
<keyword evidence="9" id="KW-0156">Chromatin regulator</keyword>
<name>A0ABM1E600_PRICU</name>
<dbReference type="PROSITE" id="PS01359">
    <property type="entry name" value="ZF_PHD_1"/>
    <property type="match status" value="2"/>
</dbReference>
<evidence type="ECO:0000256" key="5">
    <source>
        <dbReference type="ARBA" id="ARBA00022723"/>
    </source>
</evidence>
<feature type="compositionally biased region" description="Basic and acidic residues" evidence="16">
    <location>
        <begin position="2078"/>
        <end position="2091"/>
    </location>
</feature>
<dbReference type="SUPFAM" id="SSF46774">
    <property type="entry name" value="ARID-like"/>
    <property type="match status" value="1"/>
</dbReference>
<feature type="compositionally biased region" description="Basic and acidic residues" evidence="16">
    <location>
        <begin position="1533"/>
        <end position="1547"/>
    </location>
</feature>
<feature type="compositionally biased region" description="Acidic residues" evidence="16">
    <location>
        <begin position="1935"/>
        <end position="1946"/>
    </location>
</feature>
<evidence type="ECO:0000256" key="16">
    <source>
        <dbReference type="SAM" id="MobiDB-lite"/>
    </source>
</evidence>
<feature type="compositionally biased region" description="Basic and acidic residues" evidence="16">
    <location>
        <begin position="1401"/>
        <end position="1410"/>
    </location>
</feature>
<evidence type="ECO:0000256" key="8">
    <source>
        <dbReference type="ARBA" id="ARBA00022833"/>
    </source>
</evidence>
<dbReference type="SMART" id="SM00545">
    <property type="entry name" value="JmjN"/>
    <property type="match status" value="1"/>
</dbReference>
<dbReference type="Gene3D" id="2.60.120.650">
    <property type="entry name" value="Cupin"/>
    <property type="match status" value="2"/>
</dbReference>
<dbReference type="InterPro" id="IPR036431">
    <property type="entry name" value="ARID_dom_sf"/>
</dbReference>
<feature type="compositionally biased region" description="Low complexity" evidence="16">
    <location>
        <begin position="2032"/>
        <end position="2049"/>
    </location>
</feature>
<evidence type="ECO:0000256" key="3">
    <source>
        <dbReference type="ARBA" id="ARBA00006801"/>
    </source>
</evidence>
<feature type="compositionally biased region" description="Pro residues" evidence="16">
    <location>
        <begin position="2181"/>
        <end position="2194"/>
    </location>
</feature>
<evidence type="ECO:0000259" key="17">
    <source>
        <dbReference type="PROSITE" id="PS50016"/>
    </source>
</evidence>
<feature type="compositionally biased region" description="Basic and acidic residues" evidence="16">
    <location>
        <begin position="1771"/>
        <end position="1808"/>
    </location>
</feature>
<dbReference type="GeneID" id="106809153"/>
<dbReference type="Pfam" id="PF08429">
    <property type="entry name" value="PLU-1"/>
    <property type="match status" value="1"/>
</dbReference>
<evidence type="ECO:0000259" key="18">
    <source>
        <dbReference type="PROSITE" id="PS51011"/>
    </source>
</evidence>
<dbReference type="Gene3D" id="3.30.40.10">
    <property type="entry name" value="Zinc/RING finger domain, C3HC4 (zinc finger)"/>
    <property type="match status" value="2"/>
</dbReference>
<dbReference type="InterPro" id="IPR019786">
    <property type="entry name" value="Zinc_finger_PHD-type_CS"/>
</dbReference>
<proteinExistence type="inferred from homology"/>
<feature type="compositionally biased region" description="Basic and acidic residues" evidence="16">
    <location>
        <begin position="1283"/>
        <end position="1296"/>
    </location>
</feature>
<comment type="catalytic activity">
    <reaction evidence="14">
        <text>N(6),N(6),N(6)-trimethyl-L-lysyl(4)-[histone H3] + 3 2-oxoglutarate + 3 O2 = L-lysyl(4)-[histone H3] + 3 formaldehyde + 3 succinate + 3 CO2</text>
        <dbReference type="Rhea" id="RHEA:60208"/>
        <dbReference type="Rhea" id="RHEA-COMP:15537"/>
        <dbReference type="Rhea" id="RHEA-COMP:15547"/>
        <dbReference type="ChEBI" id="CHEBI:15379"/>
        <dbReference type="ChEBI" id="CHEBI:16526"/>
        <dbReference type="ChEBI" id="CHEBI:16810"/>
        <dbReference type="ChEBI" id="CHEBI:16842"/>
        <dbReference type="ChEBI" id="CHEBI:29969"/>
        <dbReference type="ChEBI" id="CHEBI:30031"/>
        <dbReference type="ChEBI" id="CHEBI:61961"/>
        <dbReference type="EC" id="1.14.11.67"/>
    </reaction>
</comment>
<keyword evidence="8" id="KW-0862">Zinc</keyword>
<dbReference type="SMART" id="SM00558">
    <property type="entry name" value="JmjC"/>
    <property type="match status" value="1"/>
</dbReference>
<comment type="similarity">
    <text evidence="3">Belongs to the JARID1 histone demethylase family.</text>
</comment>
<keyword evidence="12" id="KW-0408">Iron</keyword>
<evidence type="ECO:0000313" key="21">
    <source>
        <dbReference type="Proteomes" id="UP000695022"/>
    </source>
</evidence>
<feature type="domain" description="ARID" evidence="18">
    <location>
        <begin position="58"/>
        <end position="148"/>
    </location>
</feature>
<dbReference type="PROSITE" id="PS51011">
    <property type="entry name" value="ARID"/>
    <property type="match status" value="1"/>
</dbReference>
<dbReference type="Pfam" id="PF21323">
    <property type="entry name" value="KDM5_C-hel"/>
    <property type="match status" value="1"/>
</dbReference>
<feature type="region of interest" description="Disordered" evidence="16">
    <location>
        <begin position="1517"/>
        <end position="1855"/>
    </location>
</feature>
<feature type="region of interest" description="Disordered" evidence="16">
    <location>
        <begin position="184"/>
        <end position="228"/>
    </location>
</feature>
<dbReference type="PANTHER" id="PTHR10694:SF33">
    <property type="entry name" value="LYSINE-SPECIFIC DEMETHYLASE 5"/>
    <property type="match status" value="1"/>
</dbReference>
<dbReference type="SMART" id="SM00501">
    <property type="entry name" value="BRIGHT"/>
    <property type="match status" value="1"/>
</dbReference>
<feature type="domain" description="JmjC" evidence="20">
    <location>
        <begin position="379"/>
        <end position="545"/>
    </location>
</feature>
<evidence type="ECO:0000256" key="6">
    <source>
        <dbReference type="ARBA" id="ARBA00022737"/>
    </source>
</evidence>
<evidence type="ECO:0000259" key="20">
    <source>
        <dbReference type="PROSITE" id="PS51184"/>
    </source>
</evidence>
<evidence type="ECO:0000256" key="12">
    <source>
        <dbReference type="ARBA" id="ARBA00023004"/>
    </source>
</evidence>
<keyword evidence="11" id="KW-0560">Oxidoreductase</keyword>
<keyword evidence="7 15" id="KW-0863">Zinc-finger</keyword>
<feature type="compositionally biased region" description="Gly residues" evidence="16">
    <location>
        <begin position="1109"/>
        <end position="1120"/>
    </location>
</feature>
<dbReference type="SUPFAM" id="SSF57903">
    <property type="entry name" value="FYVE/PHD zinc finger"/>
    <property type="match status" value="3"/>
</dbReference>
<dbReference type="InterPro" id="IPR048615">
    <property type="entry name" value="KDM5_C-hel"/>
</dbReference>
<dbReference type="InterPro" id="IPR001606">
    <property type="entry name" value="ARID_dom"/>
</dbReference>
<keyword evidence="5" id="KW-0479">Metal-binding</keyword>
<dbReference type="InterPro" id="IPR013083">
    <property type="entry name" value="Znf_RING/FYVE/PHD"/>
</dbReference>
<feature type="domain" description="PHD-type" evidence="17">
    <location>
        <begin position="1124"/>
        <end position="1190"/>
    </location>
</feature>
<feature type="region of interest" description="Disordered" evidence="16">
    <location>
        <begin position="2003"/>
        <end position="2097"/>
    </location>
</feature>
<dbReference type="InterPro" id="IPR011011">
    <property type="entry name" value="Znf_FYVE_PHD"/>
</dbReference>
<reference evidence="22" key="1">
    <citation type="submission" date="2025-08" db="UniProtKB">
        <authorList>
            <consortium name="RefSeq"/>
        </authorList>
    </citation>
    <scope>IDENTIFICATION</scope>
</reference>
<evidence type="ECO:0000256" key="13">
    <source>
        <dbReference type="ARBA" id="ARBA00023242"/>
    </source>
</evidence>
<feature type="compositionally biased region" description="Polar residues" evidence="16">
    <location>
        <begin position="1454"/>
        <end position="1466"/>
    </location>
</feature>
<dbReference type="InterPro" id="IPR003349">
    <property type="entry name" value="JmjN"/>
</dbReference>
<feature type="region of interest" description="Disordered" evidence="16">
    <location>
        <begin position="1154"/>
        <end position="1178"/>
    </location>
</feature>
<dbReference type="PROSITE" id="PS50016">
    <property type="entry name" value="ZF_PHD_2"/>
    <property type="match status" value="2"/>
</dbReference>
<dbReference type="CDD" id="cd15610">
    <property type="entry name" value="PHD3_KDM5A_like"/>
    <property type="match status" value="1"/>
</dbReference>
<evidence type="ECO:0000256" key="10">
    <source>
        <dbReference type="ARBA" id="ARBA00022964"/>
    </source>
</evidence>
<feature type="compositionally biased region" description="Basic and acidic residues" evidence="16">
    <location>
        <begin position="1713"/>
        <end position="1722"/>
    </location>
</feature>
<evidence type="ECO:0000256" key="7">
    <source>
        <dbReference type="ARBA" id="ARBA00022771"/>
    </source>
</evidence>
<dbReference type="SUPFAM" id="SSF51197">
    <property type="entry name" value="Clavaminate synthase-like"/>
    <property type="match status" value="1"/>
</dbReference>
<dbReference type="InterPro" id="IPR013637">
    <property type="entry name" value="Lys_sp_deMease-like_dom"/>
</dbReference>
<comment type="subcellular location">
    <subcellularLocation>
        <location evidence="2">Nucleus</location>
    </subcellularLocation>
</comment>
<evidence type="ECO:0000313" key="22">
    <source>
        <dbReference type="RefSeq" id="XP_014667621.1"/>
    </source>
</evidence>
<protein>
    <recommendedName>
        <fullName evidence="4">[histone H3]-trimethyl-L-lysine(4) demethylase</fullName>
        <ecNumber evidence="4">1.14.11.67</ecNumber>
    </recommendedName>
</protein>
<keyword evidence="6" id="KW-0677">Repeat</keyword>
<dbReference type="PROSITE" id="PS51184">
    <property type="entry name" value="JMJC"/>
    <property type="match status" value="1"/>
</dbReference>
<evidence type="ECO:0000256" key="14">
    <source>
        <dbReference type="ARBA" id="ARBA00048734"/>
    </source>
</evidence>
<dbReference type="Pfam" id="PF02375">
    <property type="entry name" value="JmjN"/>
    <property type="match status" value="1"/>
</dbReference>
<evidence type="ECO:0000256" key="11">
    <source>
        <dbReference type="ARBA" id="ARBA00023002"/>
    </source>
</evidence>
<dbReference type="RefSeq" id="XP_014667621.1">
    <property type="nucleotide sequence ID" value="XM_014812135.1"/>
</dbReference>
<evidence type="ECO:0000256" key="9">
    <source>
        <dbReference type="ARBA" id="ARBA00022853"/>
    </source>
</evidence>
<sequence length="2299" mass="250231">MSGIREFVKPPECPVYYPKLAEWDDPLAFIAKVRPDAEKYGICKIVPPPEWQPPFAIDVDNFIFTPRRQRLNELEGSHLRLPNVERRVLDLYKLHKIVTDEGGFETVSYERKWTRVASRMGYEPGKGVGSLLKGHYERILYPYDIFKSGPSQRKEDVLVAKVERLICKDIPLRKQGCATVTRSLEAGSQDSRDSHRLAEVKQEPSEIEEKPEVAVKTPKKKGKQRSKQYPPSIADKYFCLTCGRGDAEDQMLLCDGCDDSYHTFCLIPPLSDIPKGDWRCPKCVKQACEKPREAFGFEQAKREYTLQSFGEMADAFKSDYFHTPVHMVPPDTVETEFWRLTRAVDEDVVVEYGADLSTLEKGSGFPTRETADQFQGEEQYIESPWNLNNLAVMDNSILRYITADISGMKVPWVYVGMCFSTFCWHTEDHWSYSINYMHWGEPKTWYGVPGSSAELLEQAMRDQAPELFEAQPDLMHQLVTIMHPNLLMEKGVPVHKTNQQAGEFVVTFPRAYHAGFNQGYNCAEAVNFCPPDWFDFGRRSISHYRMHRRYCVFSHDEVLCNLGNNPGDINVELAEVAYDGLRMLIAEETALRRKLEEKGKVNAKKKLFELLPDDERICFHCNTTCYLSALTCECRPDVLACLYHADKLCDCPLSKKWLNYRLELDELLPYVETLKRRKELLLRWSEAAASVLASQGDDRPSVGELRDLLQEWEREHYSRKAGARPRELRAALDAAATDADRCSILAQQLVSRRVRTRHRHSGEQKYTSSGRLTLAEAQQFYEQICRLSCEIAEHAQIKDLLQRAQNFQTKARGTLQDEVPNSERLHHMLDEGLSLDIELPEISALKQQLQQACWLEEVGEAMPAGAAAGSDQRDDRPSLNSLRRLIDAGVNQAPHPAVERAMARLQQLLTVGEAWEERASAALRARPPRTVAALEAIVAGAEQAAPPLALPAVHAVREALRKARDWTRKAEAARVAVHPPYIEALEVLATRGRPLPVALDALAEIDGAAVEARAWREQAALAFLKRNCDRLLEVLLPRREFGRDGAPAGRRPGKKRGRDSETAADIVFDCSRSTADVVEAYTRGEAREIAAMTELRARNRHKYNEDGRSSGGSGGGGGGGSGRALYCICRKPHSEAMLRCELCQDWFHSTCVPPPQQRSIGKPRTATVQRGTRERGGGGSGYLCSRCMRTRRPRLNAVLALIVTLQRLPVRVAEGEALQCLTERAIRWQSRAKKLMATGEVATVVSTMENGWQVAPPTASVQTPASAAAAAAADMPPRLSCEVGDRPAETGARVREEEEEEDGCRDGGGSGGGSTVTQQLVLDIGSSASDRPPTLSPAIDRGYSPRACASPTAPHGVAGSGGALSVTLEHQLDDVLMQGNLLEVALDELEQLRYVLQASRHAAETRHEPVKVPPDLPSPTITAEPSKPKKKQVKRTSDEDTAIGNKRTSDDDTGTANRRTSDNNACIGNKRTSDDDGGGSKRKLKKSAVDAASRPDAGDEIQIHVNAAETLAEVRLKKSKKHKLKPGVTEIQGHVEVKGHDDDDGPKRQRLTVVAGEEEAALDNRKPCSPTDSKKKKKKKKVVEGGGGGGGGGGGASAEAGHAKKKKKKRCASLSEDLRPTPPPPPPACNGHAKLSQKTSQKTGSRKDATKPPSPSQTSTGKLKHKSAMQAAAPPAGGRTVAASLSRLKTTITKKKKKKKKKTSMKTNVENGLDGKDPVALEREEDVEKEVSELRSGKGPRLLSVSSDTSREDDSLKIEESKGNKRTVNGRQDDNGTARSGSKKEQKSERKHTSVAEHASLPHDTEQARDEEEEEEDDEDPCSADTCLINGNHHHHQPQQKNGSSSSSGGGEEEVHWVQCDGGCDLWFHLGCVGLGATDLQENEDYVCSRCSGGSPNHAPKMAACVDDAQVSGSATPDTAEEKEVGTEEEKVVGEGEEEEEEEEGEAVATATNASVKYASVDSLVRTIEAVATGDDKPLLQPAPSGEMDDASVAETLIALASHSPQRAPPSQEPLDLSVSRPPAPSRPPLDTESASETAATTTKSAVTSPRGAPLRGDSASPRSEGESREVSVVGNAHTREPAEQQRRRPAVEFFTSDQHRAIIGSIIGSALKPAGARGCELAGDAGKPAELKPSVAAGDVSSSSSSSPRTGRGDRYPVIGSFLKQTAEKYRPTSVKPSPAAAPPSASPAPPSSRPAAAQQKPSPPPQLTVAPSPAAALVGPPVGGLLSLGNAVAAASPAKPPAASPYKPGVELAASEGKLAASEGKLAAMTTAATAVELSLGSSASMKRNLFEEMDIN</sequence>
<dbReference type="InterPro" id="IPR004198">
    <property type="entry name" value="Znf_C5HC2"/>
</dbReference>
<feature type="domain" description="PHD-type" evidence="17">
    <location>
        <begin position="236"/>
        <end position="286"/>
    </location>
</feature>
<evidence type="ECO:0000259" key="19">
    <source>
        <dbReference type="PROSITE" id="PS51183"/>
    </source>
</evidence>
<feature type="compositionally biased region" description="Acidic residues" evidence="16">
    <location>
        <begin position="1809"/>
        <end position="1822"/>
    </location>
</feature>
<feature type="region of interest" description="Disordered" evidence="16">
    <location>
        <begin position="1401"/>
        <end position="1501"/>
    </location>
</feature>
<feature type="compositionally biased region" description="Basic and acidic residues" evidence="16">
    <location>
        <begin position="1920"/>
        <end position="1934"/>
    </location>
</feature>
<dbReference type="Pfam" id="PF02928">
    <property type="entry name" value="zf-C5HC2"/>
    <property type="match status" value="1"/>
</dbReference>
<dbReference type="InterPro" id="IPR019787">
    <property type="entry name" value="Znf_PHD-finger"/>
</dbReference>
<dbReference type="SMART" id="SM01014">
    <property type="entry name" value="ARID"/>
    <property type="match status" value="1"/>
</dbReference>
<dbReference type="Proteomes" id="UP000695022">
    <property type="component" value="Unplaced"/>
</dbReference>
<dbReference type="PANTHER" id="PTHR10694">
    <property type="entry name" value="LYSINE-SPECIFIC DEMETHYLASE"/>
    <property type="match status" value="1"/>
</dbReference>
<dbReference type="Pfam" id="PF02373">
    <property type="entry name" value="JmjC"/>
    <property type="match status" value="1"/>
</dbReference>
<evidence type="ECO:0000256" key="1">
    <source>
        <dbReference type="ARBA" id="ARBA00001954"/>
    </source>
</evidence>
<feature type="compositionally biased region" description="Basic residues" evidence="16">
    <location>
        <begin position="1692"/>
        <end position="1704"/>
    </location>
</feature>
<feature type="region of interest" description="Disordered" evidence="16">
    <location>
        <begin position="1278"/>
        <end position="1359"/>
    </location>
</feature>
<dbReference type="InterPro" id="IPR003347">
    <property type="entry name" value="JmjC_dom"/>
</dbReference>
<evidence type="ECO:0000256" key="15">
    <source>
        <dbReference type="PROSITE-ProRule" id="PRU00146"/>
    </source>
</evidence>
<keyword evidence="10" id="KW-0223">Dioxygenase</keyword>
<dbReference type="InterPro" id="IPR001965">
    <property type="entry name" value="Znf_PHD"/>
</dbReference>
<feature type="compositionally biased region" description="Basic residues" evidence="16">
    <location>
        <begin position="217"/>
        <end position="226"/>
    </location>
</feature>
<feature type="region of interest" description="Disordered" evidence="16">
    <location>
        <begin position="2117"/>
        <end position="2216"/>
    </location>
</feature>
<dbReference type="PROSITE" id="PS51183">
    <property type="entry name" value="JMJN"/>
    <property type="match status" value="1"/>
</dbReference>
<evidence type="ECO:0000256" key="2">
    <source>
        <dbReference type="ARBA" id="ARBA00004123"/>
    </source>
</evidence>
<feature type="compositionally biased region" description="Gly residues" evidence="16">
    <location>
        <begin position="1584"/>
        <end position="1596"/>
    </location>
</feature>
<feature type="region of interest" description="Disordered" evidence="16">
    <location>
        <begin position="1100"/>
        <end position="1120"/>
    </location>
</feature>
<dbReference type="SMART" id="SM00249">
    <property type="entry name" value="PHD"/>
    <property type="match status" value="3"/>
</dbReference>
<keyword evidence="13" id="KW-0539">Nucleus</keyword>
<feature type="compositionally biased region" description="Basic and acidic residues" evidence="16">
    <location>
        <begin position="190"/>
        <end position="213"/>
    </location>
</feature>
<dbReference type="Pfam" id="PF00628">
    <property type="entry name" value="PHD"/>
    <property type="match status" value="3"/>
</dbReference>
<feature type="region of interest" description="Disordered" evidence="16">
    <location>
        <begin position="1911"/>
        <end position="1951"/>
    </location>
</feature>